<keyword evidence="2" id="KW-1185">Reference proteome</keyword>
<dbReference type="Proteomes" id="UP000271624">
    <property type="component" value="Unassembled WGS sequence"/>
</dbReference>
<name>A0A433VEA5_9CYAN</name>
<evidence type="ECO:0000313" key="1">
    <source>
        <dbReference type="EMBL" id="RUT04418.1"/>
    </source>
</evidence>
<reference evidence="1" key="2">
    <citation type="journal article" date="2019" name="Genome Biol. Evol.">
        <title>Day and night: Metabolic profiles and evolutionary relationships of six axenic non-marine cyanobacteria.</title>
        <authorList>
            <person name="Will S.E."/>
            <person name="Henke P."/>
            <person name="Boedeker C."/>
            <person name="Huang S."/>
            <person name="Brinkmann H."/>
            <person name="Rohde M."/>
            <person name="Jarek M."/>
            <person name="Friedl T."/>
            <person name="Seufert S."/>
            <person name="Schumacher M."/>
            <person name="Overmann J."/>
            <person name="Neumann-Schaal M."/>
            <person name="Petersen J."/>
        </authorList>
    </citation>
    <scope>NUCLEOTIDE SEQUENCE [LARGE SCALE GENOMIC DNA]</scope>
    <source>
        <strain evidence="1">PCC 7102</strain>
    </source>
</reference>
<dbReference type="EMBL" id="RSCL01000011">
    <property type="protein sequence ID" value="RUT04418.1"/>
    <property type="molecule type" value="Genomic_DNA"/>
</dbReference>
<protein>
    <submittedName>
        <fullName evidence="1">Uncharacterized protein</fullName>
    </submittedName>
</protein>
<proteinExistence type="predicted"/>
<evidence type="ECO:0000313" key="2">
    <source>
        <dbReference type="Proteomes" id="UP000271624"/>
    </source>
</evidence>
<reference evidence="1" key="1">
    <citation type="submission" date="2018-12" db="EMBL/GenBank/DDBJ databases">
        <authorList>
            <person name="Will S."/>
            <person name="Neumann-Schaal M."/>
            <person name="Henke P."/>
        </authorList>
    </citation>
    <scope>NUCLEOTIDE SEQUENCE</scope>
    <source>
        <strain evidence="1">PCC 7102</strain>
    </source>
</reference>
<comment type="caution">
    <text evidence="1">The sequence shown here is derived from an EMBL/GenBank/DDBJ whole genome shotgun (WGS) entry which is preliminary data.</text>
</comment>
<dbReference type="RefSeq" id="WP_233787311.1">
    <property type="nucleotide sequence ID" value="NZ_RSCL01000011.1"/>
</dbReference>
<gene>
    <name evidence="1" type="ORF">DSM106972_046460</name>
</gene>
<sequence>MRKAGSILIEKFTADGEKPLPRIVVKQGLVDAQGNKLEDVEHTLPSWFMAETLYIHFNGQPINFDA</sequence>
<accession>A0A433VEA5</accession>
<organism evidence="1 2">
    <name type="scientific">Dulcicalothrix desertica PCC 7102</name>
    <dbReference type="NCBI Taxonomy" id="232991"/>
    <lineage>
        <taxon>Bacteria</taxon>
        <taxon>Bacillati</taxon>
        <taxon>Cyanobacteriota</taxon>
        <taxon>Cyanophyceae</taxon>
        <taxon>Nostocales</taxon>
        <taxon>Calotrichaceae</taxon>
        <taxon>Dulcicalothrix</taxon>
    </lineage>
</organism>
<dbReference type="AlphaFoldDB" id="A0A433VEA5"/>